<gene>
    <name evidence="2" type="ORF">METZ01_LOCUS155214</name>
</gene>
<organism evidence="2">
    <name type="scientific">marine metagenome</name>
    <dbReference type="NCBI Taxonomy" id="408172"/>
    <lineage>
        <taxon>unclassified sequences</taxon>
        <taxon>metagenomes</taxon>
        <taxon>ecological metagenomes</taxon>
    </lineage>
</organism>
<feature type="region of interest" description="Disordered" evidence="1">
    <location>
        <begin position="1"/>
        <end position="24"/>
    </location>
</feature>
<proteinExistence type="predicted"/>
<accession>A0A382ALE3</accession>
<sequence length="62" mass="7099">MARAKQKKVDLVNAKKHAPNVPGDTCPTIDYVQEMLDQLVERNKGDTWSLTQREVINQALEY</sequence>
<feature type="non-terminal residue" evidence="2">
    <location>
        <position position="62"/>
    </location>
</feature>
<dbReference type="EMBL" id="UINC01025900">
    <property type="protein sequence ID" value="SVB02360.1"/>
    <property type="molecule type" value="Genomic_DNA"/>
</dbReference>
<evidence type="ECO:0000313" key="2">
    <source>
        <dbReference type="EMBL" id="SVB02360.1"/>
    </source>
</evidence>
<protein>
    <submittedName>
        <fullName evidence="2">Uncharacterized protein</fullName>
    </submittedName>
</protein>
<dbReference type="AlphaFoldDB" id="A0A382ALE3"/>
<reference evidence="2" key="1">
    <citation type="submission" date="2018-05" db="EMBL/GenBank/DDBJ databases">
        <authorList>
            <person name="Lanie J.A."/>
            <person name="Ng W.-L."/>
            <person name="Kazmierczak K.M."/>
            <person name="Andrzejewski T.M."/>
            <person name="Davidsen T.M."/>
            <person name="Wayne K.J."/>
            <person name="Tettelin H."/>
            <person name="Glass J.I."/>
            <person name="Rusch D."/>
            <person name="Podicherti R."/>
            <person name="Tsui H.-C.T."/>
            <person name="Winkler M.E."/>
        </authorList>
    </citation>
    <scope>NUCLEOTIDE SEQUENCE</scope>
</reference>
<name>A0A382ALE3_9ZZZZ</name>
<evidence type="ECO:0000256" key="1">
    <source>
        <dbReference type="SAM" id="MobiDB-lite"/>
    </source>
</evidence>